<protein>
    <submittedName>
        <fullName evidence="2">Uncharacterized protein</fullName>
    </submittedName>
</protein>
<evidence type="ECO:0000313" key="3">
    <source>
        <dbReference type="Proteomes" id="UP000295636"/>
    </source>
</evidence>
<feature type="region of interest" description="Disordered" evidence="1">
    <location>
        <begin position="636"/>
        <end position="701"/>
    </location>
</feature>
<dbReference type="OrthoDB" id="292792at2"/>
<reference evidence="2 3" key="1">
    <citation type="submission" date="2019-03" db="EMBL/GenBank/DDBJ databases">
        <title>This is whole genome sequence of Paenibacillus sp MS74 strain.</title>
        <authorList>
            <person name="Trinh H.N."/>
        </authorList>
    </citation>
    <scope>NUCLEOTIDE SEQUENCE [LARGE SCALE GENOMIC DNA]</scope>
    <source>
        <strain evidence="2 3">MS74</strain>
    </source>
</reference>
<keyword evidence="3" id="KW-1185">Reference proteome</keyword>
<feature type="region of interest" description="Disordered" evidence="1">
    <location>
        <begin position="216"/>
        <end position="239"/>
    </location>
</feature>
<comment type="caution">
    <text evidence="2">The sequence shown here is derived from an EMBL/GenBank/DDBJ whole genome shotgun (WGS) entry which is preliminary data.</text>
</comment>
<dbReference type="RefSeq" id="WP_133233266.1">
    <property type="nucleotide sequence ID" value="NZ_SMRT01000014.1"/>
</dbReference>
<feature type="compositionally biased region" description="Basic and acidic residues" evidence="1">
    <location>
        <begin position="651"/>
        <end position="670"/>
    </location>
</feature>
<dbReference type="EMBL" id="SMRT01000014">
    <property type="protein sequence ID" value="TDF94133.1"/>
    <property type="molecule type" value="Genomic_DNA"/>
</dbReference>
<feature type="compositionally biased region" description="Basic and acidic residues" evidence="1">
    <location>
        <begin position="420"/>
        <end position="436"/>
    </location>
</feature>
<dbReference type="AlphaFoldDB" id="A0A4R5KFP6"/>
<feature type="region of interest" description="Disordered" evidence="1">
    <location>
        <begin position="67"/>
        <end position="102"/>
    </location>
</feature>
<proteinExistence type="predicted"/>
<dbReference type="Proteomes" id="UP000295636">
    <property type="component" value="Unassembled WGS sequence"/>
</dbReference>
<feature type="region of interest" description="Disordered" evidence="1">
    <location>
        <begin position="1"/>
        <end position="46"/>
    </location>
</feature>
<feature type="compositionally biased region" description="Basic and acidic residues" evidence="1">
    <location>
        <begin position="688"/>
        <end position="701"/>
    </location>
</feature>
<organism evidence="2 3">
    <name type="scientific">Paenibacillus piri</name>
    <dbReference type="NCBI Taxonomy" id="2547395"/>
    <lineage>
        <taxon>Bacteria</taxon>
        <taxon>Bacillati</taxon>
        <taxon>Bacillota</taxon>
        <taxon>Bacilli</taxon>
        <taxon>Bacillales</taxon>
        <taxon>Paenibacillaceae</taxon>
        <taxon>Paenibacillus</taxon>
    </lineage>
</organism>
<feature type="compositionally biased region" description="Polar residues" evidence="1">
    <location>
        <begin position="67"/>
        <end position="97"/>
    </location>
</feature>
<evidence type="ECO:0000256" key="1">
    <source>
        <dbReference type="SAM" id="MobiDB-lite"/>
    </source>
</evidence>
<feature type="region of interest" description="Disordered" evidence="1">
    <location>
        <begin position="412"/>
        <end position="436"/>
    </location>
</feature>
<evidence type="ECO:0000313" key="2">
    <source>
        <dbReference type="EMBL" id="TDF94133.1"/>
    </source>
</evidence>
<accession>A0A4R5KFP6</accession>
<gene>
    <name evidence="2" type="ORF">E1757_24910</name>
</gene>
<feature type="compositionally biased region" description="Polar residues" evidence="1">
    <location>
        <begin position="7"/>
        <end position="36"/>
    </location>
</feature>
<name>A0A4R5KFP6_9BACL</name>
<sequence>MMISMPPSHNNTNPKSTAPRTAQTNQITDSTSTGTLQFRGAADEPSQSITPAQFLYLQRTIGNRATSQLVKSRSQSNPFNEANQAAVSKSSAQNSPLSEGRVKPAFQLKNGDFVRENQVEAGTIQRVIVNKSGNPLTGADKDTLFKKYAKYHYDQERRELKRERLTPAEMETKYRPGFNTELEEFEAKHTGEVKKKVRFINGKFAPWKYTPKGEQVEMKKKISDQRKEDRRELSKDRNYDTSMSELEKKYIKINIDPFGQELVTSRYPTEAIVSKSINLAAYFGRGEAESVTVTTNKVSRVAGLKDDTETETETTDIMSLPEHIIFDLVSDCLWYNDPDSGSITAASPLQSRIFNFGETSRESIEMYLRLKYAILTVEAQGRSGVARAAKDEYKGATLVNPPKIRDKWANEARYSARTSEPSHKPPETKGPKFTADRISEDKLSVTITHQRPDWNKGPREPSQIAVMGGQNAKNHVIDHLPKGKSKEEWHDQLPGRFEWLHVVGSSLGGYNTANNLVAGSYDMNTKMIALEHKIVRMGKEKNADADGDGDGEEGYNFVPTESKPLVIQGTAKVKPGTNVGEEISLSVTHGGEHVITENYAVDDQHVIYRTQYLAAEEQIRNKLIEKKKAILKSLQERRTLSGPSSRTAAKKVREAEISHGEKKEKLKGDIEVAAPGKAGPEGEGQEDTGQKKVDEEGTKDD</sequence>